<dbReference type="Pfam" id="PF01344">
    <property type="entry name" value="Kelch_1"/>
    <property type="match status" value="1"/>
</dbReference>
<protein>
    <submittedName>
        <fullName evidence="1">Carboxypeptidase-like regulatory domain-containing protein</fullName>
    </submittedName>
</protein>
<evidence type="ECO:0000313" key="2">
    <source>
        <dbReference type="Proteomes" id="UP000662373"/>
    </source>
</evidence>
<organism evidence="1 2">
    <name type="scientific">Gelidibacter salicanalis</name>
    <dbReference type="NCBI Taxonomy" id="291193"/>
    <lineage>
        <taxon>Bacteria</taxon>
        <taxon>Pseudomonadati</taxon>
        <taxon>Bacteroidota</taxon>
        <taxon>Flavobacteriia</taxon>
        <taxon>Flavobacteriales</taxon>
        <taxon>Flavobacteriaceae</taxon>
        <taxon>Gelidibacter</taxon>
    </lineage>
</organism>
<proteinExistence type="predicted"/>
<accession>A0A934KJB6</accession>
<dbReference type="Pfam" id="PF13715">
    <property type="entry name" value="CarbopepD_reg_2"/>
    <property type="match status" value="1"/>
</dbReference>
<dbReference type="RefSeq" id="WP_199598376.1">
    <property type="nucleotide sequence ID" value="NZ_JAEHJZ010000017.1"/>
</dbReference>
<sequence>MAHSRVTSILIMLLFSSMSAIYGQEIRGIILDEKSQEPLENVSVFLSKNTEIGTTSDDSGRFNLSLESKFLETDSVSFSMVGYKTYKTTLANLKGKSRTILLLNALSELNQVTVKVVKKRSNLKFDKVTSLRFKMHAFASIIVDHKLYISGGDKSVIEDAFTVALEKASMATMELTWGDILEKLQSNGTYKGYSDKLLIYNIEENIWEKSDVKFENRAYHQINYYNNDLYILGGKKYSSLNGNEYLHNNIEIYDVANASVKVDHTNPHQAINFASFVYKDNIITMGGAIRLDKSGAKVYTDKIHQYNLKTGLWYELGKLKSPMEVTGTILGDKIYTIGGLNQKISSIESWDINSGEWVVEGKLFYGFKEPALASLGTNIYIYHYGKLLIYNVVQKSLKEYAIALYLNDPNMHVYKDTLYIIGGYKETEHTKDPTSGIYSIEVSEFSKTTVTNFKNLQ</sequence>
<keyword evidence="1" id="KW-0645">Protease</keyword>
<dbReference type="SUPFAM" id="SSF49464">
    <property type="entry name" value="Carboxypeptidase regulatory domain-like"/>
    <property type="match status" value="1"/>
</dbReference>
<keyword evidence="2" id="KW-1185">Reference proteome</keyword>
<dbReference type="InterPro" id="IPR052392">
    <property type="entry name" value="Kelch-BTB_domain-containing"/>
</dbReference>
<reference evidence="1 2" key="1">
    <citation type="submission" date="2020-09" db="EMBL/GenBank/DDBJ databases">
        <title>Draft genome of Gelidibacter salicanalis PAMC21136.</title>
        <authorList>
            <person name="Park H."/>
        </authorList>
    </citation>
    <scope>NUCLEOTIDE SEQUENCE [LARGE SCALE GENOMIC DNA]</scope>
    <source>
        <strain evidence="1 2">PAMC21136</strain>
    </source>
</reference>
<dbReference type="Gene3D" id="2.60.40.1120">
    <property type="entry name" value="Carboxypeptidase-like, regulatory domain"/>
    <property type="match status" value="1"/>
</dbReference>
<dbReference type="GO" id="GO:0004180">
    <property type="term" value="F:carboxypeptidase activity"/>
    <property type="evidence" value="ECO:0007669"/>
    <property type="project" value="UniProtKB-KW"/>
</dbReference>
<keyword evidence="1" id="KW-0378">Hydrolase</keyword>
<dbReference type="PANTHER" id="PTHR46375:SF3">
    <property type="entry name" value="KELCH REPEAT AND BTB DOMAIN-CONTAINING PROTEIN 13"/>
    <property type="match status" value="1"/>
</dbReference>
<dbReference type="SUPFAM" id="SSF117281">
    <property type="entry name" value="Kelch motif"/>
    <property type="match status" value="1"/>
</dbReference>
<dbReference type="AlphaFoldDB" id="A0A934KJB6"/>
<dbReference type="PANTHER" id="PTHR46375">
    <property type="entry name" value="KELCH REPEAT AND BTB DOMAIN-CONTAINING PROTEIN 13-RELATED"/>
    <property type="match status" value="1"/>
</dbReference>
<dbReference type="EMBL" id="JAEHJZ010000017">
    <property type="protein sequence ID" value="MBJ7880536.1"/>
    <property type="molecule type" value="Genomic_DNA"/>
</dbReference>
<dbReference type="Gene3D" id="2.120.10.80">
    <property type="entry name" value="Kelch-type beta propeller"/>
    <property type="match status" value="1"/>
</dbReference>
<comment type="caution">
    <text evidence="1">The sequence shown here is derived from an EMBL/GenBank/DDBJ whole genome shotgun (WGS) entry which is preliminary data.</text>
</comment>
<evidence type="ECO:0000313" key="1">
    <source>
        <dbReference type="EMBL" id="MBJ7880536.1"/>
    </source>
</evidence>
<dbReference type="Proteomes" id="UP000662373">
    <property type="component" value="Unassembled WGS sequence"/>
</dbReference>
<dbReference type="InterPro" id="IPR015915">
    <property type="entry name" value="Kelch-typ_b-propeller"/>
</dbReference>
<dbReference type="InterPro" id="IPR008969">
    <property type="entry name" value="CarboxyPept-like_regulatory"/>
</dbReference>
<keyword evidence="1" id="KW-0121">Carboxypeptidase</keyword>
<name>A0A934KJB6_9FLAO</name>
<dbReference type="InterPro" id="IPR006652">
    <property type="entry name" value="Kelch_1"/>
</dbReference>
<gene>
    <name evidence="1" type="ORF">JEM65_07735</name>
</gene>